<name>A0AC61DBA6_9FIRM</name>
<dbReference type="Proteomes" id="UP000224460">
    <property type="component" value="Unassembled WGS sequence"/>
</dbReference>
<evidence type="ECO:0000313" key="1">
    <source>
        <dbReference type="EMBL" id="PHV69921.1"/>
    </source>
</evidence>
<protein>
    <submittedName>
        <fullName evidence="1">Uncharacterized protein</fullName>
    </submittedName>
</protein>
<organism evidence="1 2">
    <name type="scientific">Sporanaerobium hydrogeniformans</name>
    <dbReference type="NCBI Taxonomy" id="3072179"/>
    <lineage>
        <taxon>Bacteria</taxon>
        <taxon>Bacillati</taxon>
        <taxon>Bacillota</taxon>
        <taxon>Clostridia</taxon>
        <taxon>Lachnospirales</taxon>
        <taxon>Lachnospiraceae</taxon>
        <taxon>Sporanaerobium</taxon>
    </lineage>
</organism>
<accession>A0AC61DBA6</accession>
<keyword evidence="2" id="KW-1185">Reference proteome</keyword>
<reference evidence="1" key="1">
    <citation type="submission" date="2017-10" db="EMBL/GenBank/DDBJ databases">
        <title>Genome sequence of cellulolytic Lachnospiraceae bacterium XHS1971 isolated from hotspring sediment.</title>
        <authorList>
            <person name="Vasudevan G."/>
            <person name="Joshi A.J."/>
            <person name="Hivarkar S."/>
            <person name="Lanjekar V.B."/>
            <person name="Dhakephalkar P.K."/>
            <person name="Dagar S."/>
        </authorList>
    </citation>
    <scope>NUCLEOTIDE SEQUENCE</scope>
    <source>
        <strain evidence="1">XHS1971</strain>
    </source>
</reference>
<gene>
    <name evidence="1" type="ORF">CS063_13130</name>
</gene>
<comment type="caution">
    <text evidence="1">The sequence shown here is derived from an EMBL/GenBank/DDBJ whole genome shotgun (WGS) entry which is preliminary data.</text>
</comment>
<proteinExistence type="predicted"/>
<dbReference type="EMBL" id="PEDL01000016">
    <property type="protein sequence ID" value="PHV69921.1"/>
    <property type="molecule type" value="Genomic_DNA"/>
</dbReference>
<sequence length="250" mass="29279">MSMYRALIIDDEKPVRIAISKLGAWRQLHIEPPEMTSNGKEGLCTMRELKPHLVFVDMNMPIMDGCSFLNVASKEFPTSQFIVISGYDDFLYTQHAIRYGVCDYLLKPIVAEELNAAIRHAILKINPHETFNTQVEHEAITSDEIITNIKNYIDSNYCTNIKITDFEEKYFFSVEYLTKLFRQKYGCTMYEYVVQLRMERAIELLAHAEIKIVDISERLGYTDNHYFSKVFRRYYGVSPSQYRAKYTCTF</sequence>
<evidence type="ECO:0000313" key="2">
    <source>
        <dbReference type="Proteomes" id="UP000224460"/>
    </source>
</evidence>